<dbReference type="GO" id="GO:0005739">
    <property type="term" value="C:mitochondrion"/>
    <property type="evidence" value="ECO:0007669"/>
    <property type="project" value="TreeGrafter"/>
</dbReference>
<keyword evidence="4" id="KW-0560">Oxidoreductase</keyword>
<sequence length="337" mass="38036">MTATTQFELKPDWARVYLNQATHTQTSTTSGCGTTAHVLSGCRHEKTKERTIDAAIIPLDIQPLRAEPTTTEEGPAIAFYWAPIAVKDDAGQLVVPDETEHSWPPKYGDAGQLTLKGKQVYKAQLYDLLKKFGVVVVRGRGSDTEDIIYDFVDSDDAVIPTHFGRIEHLRTDNVENANNDQLGYTNAAVRLHTDQCYAETVPGFQFLHCIRPADVGGDNYFVHAESAANYLKTEVSSRAYDLLTSVPVRFDRKQSKFQALHCRLEQVRYSYFTQAAQNNVPFAQLREWYELLYRDDFQLKATLESGDFHLWAHLEQAKQQSAGCLNRPHPPIHNFSG</sequence>
<comment type="caution">
    <text evidence="6">The sequence shown here is derived from an EMBL/GenBank/DDBJ whole genome shotgun (WGS) entry which is preliminary data.</text>
</comment>
<keyword evidence="3" id="KW-0124">Carnitine biosynthesis</keyword>
<evidence type="ECO:0000313" key="7">
    <source>
        <dbReference type="Proteomes" id="UP000193922"/>
    </source>
</evidence>
<dbReference type="AlphaFoldDB" id="A0A1Y1W206"/>
<dbReference type="GO" id="GO:0045329">
    <property type="term" value="P:carnitine biosynthetic process"/>
    <property type="evidence" value="ECO:0007669"/>
    <property type="project" value="UniProtKB-KW"/>
</dbReference>
<dbReference type="RefSeq" id="XP_040741369.1">
    <property type="nucleotide sequence ID" value="XM_040888237.1"/>
</dbReference>
<dbReference type="PANTHER" id="PTHR10696:SF51">
    <property type="entry name" value="TRIMETHYLLYSINE DIOXYGENASE, MITOCHONDRIAL"/>
    <property type="match status" value="1"/>
</dbReference>
<reference evidence="6 7" key="1">
    <citation type="submission" date="2016-07" db="EMBL/GenBank/DDBJ databases">
        <title>Pervasive Adenine N6-methylation of Active Genes in Fungi.</title>
        <authorList>
            <consortium name="DOE Joint Genome Institute"/>
            <person name="Mondo S.J."/>
            <person name="Dannebaum R.O."/>
            <person name="Kuo R.C."/>
            <person name="Labutti K."/>
            <person name="Haridas S."/>
            <person name="Kuo A."/>
            <person name="Salamov A."/>
            <person name="Ahrendt S.R."/>
            <person name="Lipzen A."/>
            <person name="Sullivan W."/>
            <person name="Andreopoulos W.B."/>
            <person name="Clum A."/>
            <person name="Lindquist E."/>
            <person name="Daum C."/>
            <person name="Ramamoorthy G.K."/>
            <person name="Gryganskyi A."/>
            <person name="Culley D."/>
            <person name="Magnuson J.K."/>
            <person name="James T.Y."/>
            <person name="O'Malley M.A."/>
            <person name="Stajich J.E."/>
            <person name="Spatafora J.W."/>
            <person name="Visel A."/>
            <person name="Grigoriev I.V."/>
        </authorList>
    </citation>
    <scope>NUCLEOTIDE SEQUENCE [LARGE SCALE GENOMIC DNA]</scope>
    <source>
        <strain evidence="6 7">ATCC 12442</strain>
    </source>
</reference>
<dbReference type="InterPro" id="IPR042098">
    <property type="entry name" value="TauD-like_sf"/>
</dbReference>
<evidence type="ECO:0000259" key="5">
    <source>
        <dbReference type="Pfam" id="PF02668"/>
    </source>
</evidence>
<keyword evidence="7" id="KW-1185">Reference proteome</keyword>
<proteinExistence type="predicted"/>
<comment type="cofactor">
    <cofactor evidence="1">
        <name>L-ascorbate</name>
        <dbReference type="ChEBI" id="CHEBI:38290"/>
    </cofactor>
</comment>
<dbReference type="Proteomes" id="UP000193922">
    <property type="component" value="Unassembled WGS sequence"/>
</dbReference>
<evidence type="ECO:0000256" key="3">
    <source>
        <dbReference type="ARBA" id="ARBA00022873"/>
    </source>
</evidence>
<dbReference type="InterPro" id="IPR003819">
    <property type="entry name" value="TauD/TfdA-like"/>
</dbReference>
<evidence type="ECO:0000313" key="6">
    <source>
        <dbReference type="EMBL" id="ORX67482.1"/>
    </source>
</evidence>
<organism evidence="6 7">
    <name type="scientific">Linderina pennispora</name>
    <dbReference type="NCBI Taxonomy" id="61395"/>
    <lineage>
        <taxon>Eukaryota</taxon>
        <taxon>Fungi</taxon>
        <taxon>Fungi incertae sedis</taxon>
        <taxon>Zoopagomycota</taxon>
        <taxon>Kickxellomycotina</taxon>
        <taxon>Kickxellomycetes</taxon>
        <taxon>Kickxellales</taxon>
        <taxon>Kickxellaceae</taxon>
        <taxon>Linderina</taxon>
    </lineage>
</organism>
<evidence type="ECO:0000256" key="2">
    <source>
        <dbReference type="ARBA" id="ARBA00005022"/>
    </source>
</evidence>
<accession>A0A1Y1W206</accession>
<dbReference type="GO" id="GO:0016491">
    <property type="term" value="F:oxidoreductase activity"/>
    <property type="evidence" value="ECO:0007669"/>
    <property type="project" value="UniProtKB-KW"/>
</dbReference>
<dbReference type="STRING" id="61395.A0A1Y1W206"/>
<dbReference type="Gene3D" id="3.60.130.10">
    <property type="entry name" value="Clavaminate synthase-like"/>
    <property type="match status" value="1"/>
</dbReference>
<gene>
    <name evidence="6" type="ORF">DL89DRAFT_269281</name>
</gene>
<feature type="domain" description="TauD/TfdA-like" evidence="5">
    <location>
        <begin position="122"/>
        <end position="311"/>
    </location>
</feature>
<dbReference type="Pfam" id="PF02668">
    <property type="entry name" value="TauD"/>
    <property type="match status" value="1"/>
</dbReference>
<protein>
    <submittedName>
        <fullName evidence="6">Clavaminate synthase-like protein</fullName>
    </submittedName>
</protein>
<dbReference type="InterPro" id="IPR050411">
    <property type="entry name" value="AlphaKG_dependent_hydroxylases"/>
</dbReference>
<dbReference type="PANTHER" id="PTHR10696">
    <property type="entry name" value="GAMMA-BUTYROBETAINE HYDROXYLASE-RELATED"/>
    <property type="match status" value="1"/>
</dbReference>
<evidence type="ECO:0000256" key="1">
    <source>
        <dbReference type="ARBA" id="ARBA00001961"/>
    </source>
</evidence>
<name>A0A1Y1W206_9FUNG</name>
<evidence type="ECO:0000256" key="4">
    <source>
        <dbReference type="ARBA" id="ARBA00023002"/>
    </source>
</evidence>
<comment type="pathway">
    <text evidence="2">Amine and polyamine biosynthesis; carnitine biosynthesis.</text>
</comment>
<dbReference type="EMBL" id="MCFD01000012">
    <property type="protein sequence ID" value="ORX67482.1"/>
    <property type="molecule type" value="Genomic_DNA"/>
</dbReference>
<dbReference type="GeneID" id="63804885"/>
<dbReference type="SUPFAM" id="SSF51197">
    <property type="entry name" value="Clavaminate synthase-like"/>
    <property type="match status" value="1"/>
</dbReference>
<dbReference type="OrthoDB" id="408743at2759"/>